<keyword evidence="12" id="KW-1185">Reference proteome</keyword>
<dbReference type="PANTHER" id="PTHR44936">
    <property type="entry name" value="SENSOR PROTEIN CREC"/>
    <property type="match status" value="1"/>
</dbReference>
<evidence type="ECO:0000256" key="2">
    <source>
        <dbReference type="ARBA" id="ARBA00012438"/>
    </source>
</evidence>
<keyword evidence="9" id="KW-0472">Membrane</keyword>
<dbReference type="GO" id="GO:0005524">
    <property type="term" value="F:ATP binding"/>
    <property type="evidence" value="ECO:0007669"/>
    <property type="project" value="UniProtKB-KW"/>
</dbReference>
<name>A0A8J3F2V0_9BACI</name>
<feature type="transmembrane region" description="Helical" evidence="9">
    <location>
        <begin position="109"/>
        <end position="127"/>
    </location>
</feature>
<keyword evidence="4" id="KW-0808">Transferase</keyword>
<dbReference type="SUPFAM" id="SSF55874">
    <property type="entry name" value="ATPase domain of HSP90 chaperone/DNA topoisomerase II/histidine kinase"/>
    <property type="match status" value="1"/>
</dbReference>
<dbReference type="InterPro" id="IPR004358">
    <property type="entry name" value="Sig_transdc_His_kin-like_C"/>
</dbReference>
<evidence type="ECO:0000259" key="10">
    <source>
        <dbReference type="PROSITE" id="PS50109"/>
    </source>
</evidence>
<dbReference type="GO" id="GO:0004673">
    <property type="term" value="F:protein histidine kinase activity"/>
    <property type="evidence" value="ECO:0007669"/>
    <property type="project" value="UniProtKB-EC"/>
</dbReference>
<keyword evidence="7" id="KW-0067">ATP-binding</keyword>
<dbReference type="InterPro" id="IPR003594">
    <property type="entry name" value="HATPase_dom"/>
</dbReference>
<dbReference type="PANTHER" id="PTHR44936:SF9">
    <property type="entry name" value="SENSOR PROTEIN CREC"/>
    <property type="match status" value="1"/>
</dbReference>
<feature type="transmembrane region" description="Helical" evidence="9">
    <location>
        <begin position="173"/>
        <end position="194"/>
    </location>
</feature>
<dbReference type="SMART" id="SM00387">
    <property type="entry name" value="HATPase_c"/>
    <property type="match status" value="1"/>
</dbReference>
<organism evidence="11 12">
    <name type="scientific">Gottfriedia solisilvae</name>
    <dbReference type="NCBI Taxonomy" id="1516104"/>
    <lineage>
        <taxon>Bacteria</taxon>
        <taxon>Bacillati</taxon>
        <taxon>Bacillota</taxon>
        <taxon>Bacilli</taxon>
        <taxon>Bacillales</taxon>
        <taxon>Bacillaceae</taxon>
        <taxon>Gottfriedia</taxon>
    </lineage>
</organism>
<dbReference type="EC" id="2.7.13.3" evidence="2"/>
<keyword evidence="9" id="KW-1133">Transmembrane helix</keyword>
<keyword evidence="8" id="KW-0902">Two-component regulatory system</keyword>
<comment type="caution">
    <text evidence="11">The sequence shown here is derived from an EMBL/GenBank/DDBJ whole genome shotgun (WGS) entry which is preliminary data.</text>
</comment>
<keyword evidence="3" id="KW-0597">Phosphoprotein</keyword>
<evidence type="ECO:0000313" key="12">
    <source>
        <dbReference type="Proteomes" id="UP000626244"/>
    </source>
</evidence>
<dbReference type="InterPro" id="IPR036890">
    <property type="entry name" value="HATPase_C_sf"/>
</dbReference>
<dbReference type="Gene3D" id="3.30.565.10">
    <property type="entry name" value="Histidine kinase-like ATPase, C-terminal domain"/>
    <property type="match status" value="1"/>
</dbReference>
<dbReference type="InterPro" id="IPR050980">
    <property type="entry name" value="2C_sensor_his_kinase"/>
</dbReference>
<reference evidence="12" key="1">
    <citation type="journal article" date="2019" name="Int. J. Syst. Evol. Microbiol.">
        <title>The Global Catalogue of Microorganisms (GCM) 10K type strain sequencing project: providing services to taxonomists for standard genome sequencing and annotation.</title>
        <authorList>
            <consortium name="The Broad Institute Genomics Platform"/>
            <consortium name="The Broad Institute Genome Sequencing Center for Infectious Disease"/>
            <person name="Wu L."/>
            <person name="Ma J."/>
        </authorList>
    </citation>
    <scope>NUCLEOTIDE SEQUENCE [LARGE SCALE GENOMIC DNA]</scope>
    <source>
        <strain evidence="12">CGMCC 1.14993</strain>
    </source>
</reference>
<feature type="transmembrane region" description="Helical" evidence="9">
    <location>
        <begin position="136"/>
        <end position="161"/>
    </location>
</feature>
<feature type="transmembrane region" description="Helical" evidence="9">
    <location>
        <begin position="77"/>
        <end position="97"/>
    </location>
</feature>
<dbReference type="EMBL" id="BMHB01000005">
    <property type="protein sequence ID" value="GGI18091.1"/>
    <property type="molecule type" value="Genomic_DNA"/>
</dbReference>
<feature type="transmembrane region" description="Helical" evidence="9">
    <location>
        <begin position="29"/>
        <end position="47"/>
    </location>
</feature>
<dbReference type="GO" id="GO:0000160">
    <property type="term" value="P:phosphorelay signal transduction system"/>
    <property type="evidence" value="ECO:0007669"/>
    <property type="project" value="UniProtKB-KW"/>
</dbReference>
<evidence type="ECO:0000313" key="11">
    <source>
        <dbReference type="EMBL" id="GGI18091.1"/>
    </source>
</evidence>
<dbReference type="PROSITE" id="PS50109">
    <property type="entry name" value="HIS_KIN"/>
    <property type="match status" value="1"/>
</dbReference>
<keyword evidence="6 11" id="KW-0418">Kinase</keyword>
<dbReference type="PRINTS" id="PR00344">
    <property type="entry name" value="BCTRLSENSOR"/>
</dbReference>
<evidence type="ECO:0000256" key="9">
    <source>
        <dbReference type="SAM" id="Phobius"/>
    </source>
</evidence>
<evidence type="ECO:0000256" key="4">
    <source>
        <dbReference type="ARBA" id="ARBA00022679"/>
    </source>
</evidence>
<evidence type="ECO:0000256" key="6">
    <source>
        <dbReference type="ARBA" id="ARBA00022777"/>
    </source>
</evidence>
<keyword evidence="5" id="KW-0547">Nucleotide-binding</keyword>
<protein>
    <recommendedName>
        <fullName evidence="2">histidine kinase</fullName>
        <ecNumber evidence="2">2.7.13.3</ecNumber>
    </recommendedName>
</protein>
<gene>
    <name evidence="11" type="ORF">GCM10007380_41190</name>
</gene>
<feature type="domain" description="Histidine kinase" evidence="10">
    <location>
        <begin position="339"/>
        <end position="445"/>
    </location>
</feature>
<evidence type="ECO:0000256" key="3">
    <source>
        <dbReference type="ARBA" id="ARBA00022553"/>
    </source>
</evidence>
<accession>A0A8J3F2V0</accession>
<dbReference type="AlphaFoldDB" id="A0A8J3F2V0"/>
<dbReference type="InterPro" id="IPR005467">
    <property type="entry name" value="His_kinase_dom"/>
</dbReference>
<dbReference type="Proteomes" id="UP000626244">
    <property type="component" value="Unassembled WGS sequence"/>
</dbReference>
<feature type="transmembrane region" description="Helical" evidence="9">
    <location>
        <begin position="53"/>
        <end position="70"/>
    </location>
</feature>
<comment type="catalytic activity">
    <reaction evidence="1">
        <text>ATP + protein L-histidine = ADP + protein N-phospho-L-histidine.</text>
        <dbReference type="EC" id="2.7.13.3"/>
    </reaction>
</comment>
<dbReference type="Pfam" id="PF02518">
    <property type="entry name" value="HATPase_c"/>
    <property type="match status" value="1"/>
</dbReference>
<evidence type="ECO:0000256" key="8">
    <source>
        <dbReference type="ARBA" id="ARBA00023012"/>
    </source>
</evidence>
<evidence type="ECO:0000256" key="1">
    <source>
        <dbReference type="ARBA" id="ARBA00000085"/>
    </source>
</evidence>
<evidence type="ECO:0000256" key="7">
    <source>
        <dbReference type="ARBA" id="ARBA00022840"/>
    </source>
</evidence>
<keyword evidence="9" id="KW-0812">Transmembrane</keyword>
<sequence length="450" mass="51547">MFINPKRSTLGINRGVSELKPDQLQDKDVWIVIALMIIVPIAGELNFHPFDNIFRVSFGTPIFFFSLLYFRKISPFFLGLFVGAAVFIFRVGLDWVVLADFSLDSSFSIRYPTFFYYLMYAFLFYLLRVNRFQHPLLIGFFGITIEIASSLLELILQLIGIGSELTVGELNKIIIIAIFRSFFVLAFINMMKLYELRLKESQTRRENENMLMHLSNLYVESVYLKKTLQNAETITKESYHLYRNMNQVNPDQGYPIEEWGKRALRIAGEVHEIKKDNQRIFAGLSKLISSESLPEYMNVNELALIIIRSNQKYAALLGKKIEFDSKINGKHSNYHIYLMLSFINNLVANAVEAIENIGTIMISIDKADDDWIECKVSDNGPGVPSKYTELIFKPGFTSKYRGDGTPSTGIGLSYIKEMAEELGGEVTLSQKEHECIFMIRLPVRSLVEKG</sequence>
<evidence type="ECO:0000256" key="5">
    <source>
        <dbReference type="ARBA" id="ARBA00022741"/>
    </source>
</evidence>
<proteinExistence type="predicted"/>